<dbReference type="OrthoDB" id="7064106at2"/>
<feature type="transmembrane region" description="Helical" evidence="1">
    <location>
        <begin position="203"/>
        <end position="228"/>
    </location>
</feature>
<organism evidence="2 3">
    <name type="scientific">Vibrio pectenicida</name>
    <dbReference type="NCBI Taxonomy" id="62763"/>
    <lineage>
        <taxon>Bacteria</taxon>
        <taxon>Pseudomonadati</taxon>
        <taxon>Pseudomonadota</taxon>
        <taxon>Gammaproteobacteria</taxon>
        <taxon>Vibrionales</taxon>
        <taxon>Vibrionaceae</taxon>
        <taxon>Vibrio</taxon>
    </lineage>
</organism>
<reference evidence="2 3" key="1">
    <citation type="submission" date="2018-12" db="EMBL/GenBank/DDBJ databases">
        <title>Genomic taxonomy of the Vibrionaceae family.</title>
        <authorList>
            <person name="Gomez-Gil B."/>
            <person name="Enciso-Ibarra K."/>
        </authorList>
    </citation>
    <scope>NUCLEOTIDE SEQUENCE [LARGE SCALE GENOMIC DNA]</scope>
    <source>
        <strain evidence="2 3">CAIM 594</strain>
    </source>
</reference>
<evidence type="ECO:0000256" key="1">
    <source>
        <dbReference type="SAM" id="Phobius"/>
    </source>
</evidence>
<gene>
    <name evidence="2" type="ORF">EJA03_19855</name>
</gene>
<sequence>MFSFLLMFVAHREQLHYDSELYCKAIVNSVLLVIISIALLATFPNDFLPYFNAFPYESLEAGGKLHHDTLFHIALIKSIMNFGYTSIGQDGNQYIHYHYLSHYFDAGLSLILSLDPFEDYALIMSMKMIVLVASVQLFLIRTIKERNLLIVLSLIISPAILYTWHVVGSHSLFYPSLFFILLSSKIFSVLVKEECWSNVDYLVLTIVGLALVLAKVSSGFVFLSFIGVYSLSTNFRNTKIYFWGSIWLLIIFFQWYMFRTFDSSAPSNLNSNFDASVLFSNAYSYLMVHNPIKALLSPVDFISGEELFFFKTQTLIYCMLLCLLLFSALRQKILMFKLSVSFFFVSLFIFSLSVLPLGLNVTDVFYFNSSLMLLILVLLVQTVFYDIDEYNLFDKAMVLFGVSIVSLTSLFLLERVGGSKSLDDLLILKNKSSAVETAQLKVLNKNLVALLEVKKLNASNTLLLVTKEAFESELVHYNVEPWARGLLIYSVTGVPLYHGITNLKNGYGYSRFTEENMSLRISEVNKKRLCYDTNKTFVIISSLYNDSFDILDC</sequence>
<feature type="transmembrane region" description="Helical" evidence="1">
    <location>
        <begin position="396"/>
        <end position="413"/>
    </location>
</feature>
<dbReference type="Proteomes" id="UP000269041">
    <property type="component" value="Unassembled WGS sequence"/>
</dbReference>
<feature type="transmembrane region" description="Helical" evidence="1">
    <location>
        <begin position="240"/>
        <end position="257"/>
    </location>
</feature>
<name>A0A427TSS5_9VIBR</name>
<dbReference type="AlphaFoldDB" id="A0A427TSS5"/>
<accession>A0A427TSS5</accession>
<feature type="transmembrane region" description="Helical" evidence="1">
    <location>
        <begin position="338"/>
        <end position="359"/>
    </location>
</feature>
<proteinExistence type="predicted"/>
<dbReference type="EMBL" id="RSFA01000197">
    <property type="protein sequence ID" value="RSD27491.1"/>
    <property type="molecule type" value="Genomic_DNA"/>
</dbReference>
<keyword evidence="1" id="KW-0472">Membrane</keyword>
<feature type="transmembrane region" description="Helical" evidence="1">
    <location>
        <begin position="21"/>
        <end position="43"/>
    </location>
</feature>
<feature type="transmembrane region" description="Helical" evidence="1">
    <location>
        <begin position="120"/>
        <end position="140"/>
    </location>
</feature>
<feature type="transmembrane region" description="Helical" evidence="1">
    <location>
        <begin position="147"/>
        <end position="166"/>
    </location>
</feature>
<dbReference type="RefSeq" id="WP_148101008.1">
    <property type="nucleotide sequence ID" value="NZ_RSFA01000197.1"/>
</dbReference>
<evidence type="ECO:0008006" key="4">
    <source>
        <dbReference type="Google" id="ProtNLM"/>
    </source>
</evidence>
<evidence type="ECO:0000313" key="2">
    <source>
        <dbReference type="EMBL" id="RSD27491.1"/>
    </source>
</evidence>
<feature type="non-terminal residue" evidence="2">
    <location>
        <position position="553"/>
    </location>
</feature>
<evidence type="ECO:0000313" key="3">
    <source>
        <dbReference type="Proteomes" id="UP000269041"/>
    </source>
</evidence>
<feature type="transmembrane region" description="Helical" evidence="1">
    <location>
        <begin position="308"/>
        <end position="326"/>
    </location>
</feature>
<keyword evidence="1" id="KW-0812">Transmembrane</keyword>
<keyword evidence="1" id="KW-1133">Transmembrane helix</keyword>
<protein>
    <recommendedName>
        <fullName evidence="4">Glycosyltransferase RgtA/B/C/D-like domain-containing protein</fullName>
    </recommendedName>
</protein>
<keyword evidence="3" id="KW-1185">Reference proteome</keyword>
<feature type="transmembrane region" description="Helical" evidence="1">
    <location>
        <begin position="365"/>
        <end position="384"/>
    </location>
</feature>
<comment type="caution">
    <text evidence="2">The sequence shown here is derived from an EMBL/GenBank/DDBJ whole genome shotgun (WGS) entry which is preliminary data.</text>
</comment>